<dbReference type="SUPFAM" id="SSF53474">
    <property type="entry name" value="alpha/beta-Hydrolases"/>
    <property type="match status" value="1"/>
</dbReference>
<feature type="domain" description="AB hydrolase-1" evidence="3">
    <location>
        <begin position="59"/>
        <end position="170"/>
    </location>
</feature>
<dbReference type="EMBL" id="SMAH01000015">
    <property type="protein sequence ID" value="TCS95310.1"/>
    <property type="molecule type" value="Genomic_DNA"/>
</dbReference>
<gene>
    <name evidence="4" type="ORF">EDC36_11559</name>
    <name evidence="5" type="ORF">Tigna_02078</name>
</gene>
<evidence type="ECO:0000256" key="2">
    <source>
        <dbReference type="SAM" id="SignalP"/>
    </source>
</evidence>
<dbReference type="Proteomes" id="UP000315577">
    <property type="component" value="Unassembled WGS sequence"/>
</dbReference>
<evidence type="ECO:0000259" key="3">
    <source>
        <dbReference type="Pfam" id="PF00561"/>
    </source>
</evidence>
<dbReference type="EC" id="3.1.1.2" evidence="5"/>
<evidence type="ECO:0000256" key="1">
    <source>
        <dbReference type="SAM" id="MobiDB-lite"/>
    </source>
</evidence>
<organism evidence="4 6">
    <name type="scientific">Tepidimonas ignava</name>
    <dbReference type="NCBI Taxonomy" id="114249"/>
    <lineage>
        <taxon>Bacteria</taxon>
        <taxon>Pseudomonadati</taxon>
        <taxon>Pseudomonadota</taxon>
        <taxon>Betaproteobacteria</taxon>
        <taxon>Burkholderiales</taxon>
        <taxon>Tepidimonas</taxon>
    </lineage>
</organism>
<dbReference type="GO" id="GO:0004064">
    <property type="term" value="F:arylesterase activity"/>
    <property type="evidence" value="ECO:0007669"/>
    <property type="project" value="UniProtKB-EC"/>
</dbReference>
<dbReference type="Proteomes" id="UP000295536">
    <property type="component" value="Unassembled WGS sequence"/>
</dbReference>
<dbReference type="InterPro" id="IPR050266">
    <property type="entry name" value="AB_hydrolase_sf"/>
</dbReference>
<name>A0A4R3L8E8_9BURK</name>
<dbReference type="PRINTS" id="PR00111">
    <property type="entry name" value="ABHYDROLASE"/>
</dbReference>
<dbReference type="RefSeq" id="WP_132963360.1">
    <property type="nucleotide sequence ID" value="NZ_VJNC01000015.1"/>
</dbReference>
<reference evidence="4 6" key="1">
    <citation type="submission" date="2019-03" db="EMBL/GenBank/DDBJ databases">
        <title>Genomic Encyclopedia of Type Strains, Phase IV (KMG-IV): sequencing the most valuable type-strain genomes for metagenomic binning, comparative biology and taxonomic classification.</title>
        <authorList>
            <person name="Goeker M."/>
        </authorList>
    </citation>
    <scope>NUCLEOTIDE SEQUENCE [LARGE SCALE GENOMIC DNA]</scope>
    <source>
        <strain evidence="4 6">DSM 12034</strain>
    </source>
</reference>
<dbReference type="AlphaFoldDB" id="A0A4R3L8E8"/>
<reference evidence="5 7" key="2">
    <citation type="submission" date="2019-07" db="EMBL/GenBank/DDBJ databases">
        <title>Tepidimonas ignava SPS-1037 draft genome.</title>
        <authorList>
            <person name="Da Costa M.S."/>
            <person name="Froufe H.J.C."/>
            <person name="Egas C."/>
            <person name="Albuquerque L."/>
        </authorList>
    </citation>
    <scope>NUCLEOTIDE SEQUENCE [LARGE SCALE GENOMIC DNA]</scope>
    <source>
        <strain evidence="5 7">SPS-1037</strain>
    </source>
</reference>
<feature type="signal peptide" evidence="2">
    <location>
        <begin position="1"/>
        <end position="29"/>
    </location>
</feature>
<accession>A0A4R3L8E8</accession>
<evidence type="ECO:0000313" key="5">
    <source>
        <dbReference type="EMBL" id="TSE19751.1"/>
    </source>
</evidence>
<dbReference type="GO" id="GO:0016020">
    <property type="term" value="C:membrane"/>
    <property type="evidence" value="ECO:0007669"/>
    <property type="project" value="TreeGrafter"/>
</dbReference>
<keyword evidence="5" id="KW-0378">Hydrolase</keyword>
<evidence type="ECO:0000313" key="4">
    <source>
        <dbReference type="EMBL" id="TCS95310.1"/>
    </source>
</evidence>
<feature type="chain" id="PRO_5020412251" evidence="2">
    <location>
        <begin position="30"/>
        <end position="395"/>
    </location>
</feature>
<proteinExistence type="predicted"/>
<dbReference type="InterPro" id="IPR029058">
    <property type="entry name" value="AB_hydrolase_fold"/>
</dbReference>
<dbReference type="InterPro" id="IPR000073">
    <property type="entry name" value="AB_hydrolase_1"/>
</dbReference>
<dbReference type="Gene3D" id="3.40.50.1820">
    <property type="entry name" value="alpha/beta hydrolase"/>
    <property type="match status" value="1"/>
</dbReference>
<keyword evidence="2" id="KW-0732">Signal</keyword>
<dbReference type="EMBL" id="VJNC01000015">
    <property type="protein sequence ID" value="TSE19751.1"/>
    <property type="molecule type" value="Genomic_DNA"/>
</dbReference>
<dbReference type="PANTHER" id="PTHR43798">
    <property type="entry name" value="MONOACYLGLYCEROL LIPASE"/>
    <property type="match status" value="1"/>
</dbReference>
<dbReference type="PANTHER" id="PTHR43798:SF33">
    <property type="entry name" value="HYDROLASE, PUTATIVE (AFU_ORTHOLOGUE AFUA_2G14860)-RELATED"/>
    <property type="match status" value="1"/>
</dbReference>
<feature type="region of interest" description="Disordered" evidence="1">
    <location>
        <begin position="349"/>
        <end position="369"/>
    </location>
</feature>
<dbReference type="Pfam" id="PF00561">
    <property type="entry name" value="Abhydrolase_1"/>
    <property type="match status" value="1"/>
</dbReference>
<sequence length="395" mass="42054">MSATGRLLTRIGAAAALTLPLTLPLEAGAVTSPIPPAVTRYLTLPHGRIAYDDTGGSGPLVLAIPGMGDLRHEYRTLRPLLWRAGYRVVTMDIRGHGESSVAWDDYSAYAIGHDALALIAHLQAGPAVILGNSFAAGSALWAAHEGPASVTGVVLLGPVVRDGEPPWWARAAVAVGFAGPWRTAFWLAFWDSLFPLRKPDDHAQAHAAQRVATHGVLSPGHVGEVDVGLVDAAVLDLRRDLGHRRLEQSRVATVLVEVGRQQHHLGRERRGLHEAHARMHTQRPCLVRGGRDDTPSRVLDQPSVTAGAVGQQLGLMPVAAADHHRLTAQVRVAQQLHRRVEGVHVEVGDVAGHGNGAGTAAGTVSPRRGAQCVSRVSRRSRGLCTPPPPTFSTWV</sequence>
<protein>
    <submittedName>
        <fullName evidence="5">Arylesterase</fullName>
        <ecNumber evidence="5">3.1.1.2</ecNumber>
    </submittedName>
    <submittedName>
        <fullName evidence="4">Pimeloyl-ACP methyl ester carboxylesterase</fullName>
    </submittedName>
</protein>
<dbReference type="OrthoDB" id="3663240at2"/>
<keyword evidence="7" id="KW-1185">Reference proteome</keyword>
<evidence type="ECO:0000313" key="7">
    <source>
        <dbReference type="Proteomes" id="UP000315577"/>
    </source>
</evidence>
<comment type="caution">
    <text evidence="4">The sequence shown here is derived from an EMBL/GenBank/DDBJ whole genome shotgun (WGS) entry which is preliminary data.</text>
</comment>
<evidence type="ECO:0000313" key="6">
    <source>
        <dbReference type="Proteomes" id="UP000295536"/>
    </source>
</evidence>